<feature type="coiled-coil region" evidence="1">
    <location>
        <begin position="1"/>
        <end position="111"/>
    </location>
</feature>
<feature type="coiled-coil region" evidence="1">
    <location>
        <begin position="1155"/>
        <end position="1203"/>
    </location>
</feature>
<feature type="compositionally biased region" description="Basic and acidic residues" evidence="2">
    <location>
        <begin position="946"/>
        <end position="971"/>
    </location>
</feature>
<feature type="region of interest" description="Disordered" evidence="2">
    <location>
        <begin position="1288"/>
        <end position="1311"/>
    </location>
</feature>
<protein>
    <submittedName>
        <fullName evidence="3">(California timema) hypothetical protein</fullName>
    </submittedName>
</protein>
<feature type="compositionally biased region" description="Basic and acidic residues" evidence="2">
    <location>
        <begin position="1469"/>
        <end position="1489"/>
    </location>
</feature>
<sequence>MDENEDMKKELQDLEEEIEELQDNFREEQADEYTTLKKELEQTAKNCRILSFKLRKAERKAEQMEAEKLEAEKKCREMAGGLAGLDKVEKIKQLEQDLALANEVGVRLKKELDDVKEKLESKEYDSSNQKSLQLPKKKAPMLGSIGKTSSGEKVSRESLTRGGSQEDPVQLLRDLQDSLEREADLREQLRYAEEEVRITRYTEEEVRITRYTEEVVVIITRHTEEVRITRYTEEEVRITRYTEEEVRITHYTEWVIFTRYTEGEIFRKKASRVEDDNESLVLQLKKMATKARSRKQSPSHSRLTPEPFMEKDEGISEEEDPVELRLLLELNEQEATVLRKKVGELETENETMKRKVKDIQEKLNTKTARKTTIAQTKSNDSKSVNGLNGQKIKVLEEDVSELRKKLIEKERDCERLHAELTVTQKRLSKGSIHKSKSLDSGNEQHNLDLKRQLQLIEQEAAILRTKIQILESDNDKLSAENKRLELLRGTKKGPTSLETQVDAELKGKIEEMETQLTNANKQAENDNKSLTLTINRLKEETASNLIKFYKQRTPKKPTDFTTKLQLKKMVEELENEIGEVLVALKKSEEEKSKLPKYDINNQNSEELKEANEKLTKDLQAAKTRLESLEKELKEQKEAHDKENDKLTIERKTADEGKKKINDDKKKLEDELKKRLEEVKNLNSVNEMLTKEKNNLEKELTKLGSEKASLSVKKDEMAELVKKLEAIKDELEEEKRQNISLKKQVETGLKSEQEKKALNIEILEKSTKISEVEKKLKETEDKLKKVEKISSSNKGKVAKLEKELEEEREKVRVSESTQQEMTSGWLKERDSLKDQISEMQNKTWDLEKTITSKQQCIEKLEVNLKDEKARAVDMSKNAASVERQENEALKEDLATNKAKLLEITQKLQKVETLQKASEEKYKKDEADLKKEKQMFESKVAQLETDLQAERKKMERMKTTQEKETKNREHELSSLRTKLRSLESNTGITSKKIQEEYQTKIESPYSPVCPVTERTGLESRPRRMRCGGKVACMGDDRRVHNILVGKPEDTRPLELEEDLSREKQEYEDLTTKYEILEEEHVGTKSQLVKDKELVYSQLLSTKRELSSMEGELKTLQDTYKSKQEGWIKERLDMQERAREMEEKVARSSGGEGWTAERNRLKSTLEEKTREVDNFRREIEMLNDQMDHIKKENDELRRKLEDFDKVVKIQRNMTADTSAIDKELRETRNKLLQEEKCRKTEVAQLKMRYDGRVALISEEIQGLQAQVSRFKRERDTFRHMLEGAQKTITDLKSSPRKVKESHLSTGSSNDETEETRMKVASLEQQVSCMEDELSESRLESSKLKTELISERSSWEVKMSEMQSRINELEEDRILTSGRSKIPGMRTRMELAWHKEREEQHRLLQETSTLARDLRQTLFEVERERDKERLEAKRRLDQLKKSTEEEQDENRKKVTELQCDLLELRDAHAKLRTTNEKLRREKERSEREREELRQQVASKKRTEQDEERKINLLLEQRKLIENFIVPRWKDHIWTELVHFWARHARNWDRSGANLAFPDLAIFPQGSVTDISE</sequence>
<reference evidence="3" key="1">
    <citation type="submission" date="2020-11" db="EMBL/GenBank/DDBJ databases">
        <authorList>
            <person name="Tran Van P."/>
        </authorList>
    </citation>
    <scope>NUCLEOTIDE SEQUENCE</scope>
</reference>
<feature type="region of interest" description="Disordered" evidence="2">
    <location>
        <begin position="632"/>
        <end position="663"/>
    </location>
</feature>
<dbReference type="PANTHER" id="PTHR15742">
    <property type="entry name" value="GIRDIN"/>
    <property type="match status" value="1"/>
</dbReference>
<feature type="region of interest" description="Disordered" evidence="2">
    <location>
        <begin position="943"/>
        <end position="993"/>
    </location>
</feature>
<feature type="coiled-coil region" evidence="1">
    <location>
        <begin position="328"/>
        <end position="419"/>
    </location>
</feature>
<evidence type="ECO:0000256" key="1">
    <source>
        <dbReference type="SAM" id="Coils"/>
    </source>
</evidence>
<gene>
    <name evidence="3" type="ORF">TCMB3V08_LOCUS7057</name>
</gene>
<name>A0A7R9J8I6_TIMCA</name>
<organism evidence="3">
    <name type="scientific">Timema californicum</name>
    <name type="common">California timema</name>
    <name type="synonym">Walking stick</name>
    <dbReference type="NCBI Taxonomy" id="61474"/>
    <lineage>
        <taxon>Eukaryota</taxon>
        <taxon>Metazoa</taxon>
        <taxon>Ecdysozoa</taxon>
        <taxon>Arthropoda</taxon>
        <taxon>Hexapoda</taxon>
        <taxon>Insecta</taxon>
        <taxon>Pterygota</taxon>
        <taxon>Neoptera</taxon>
        <taxon>Polyneoptera</taxon>
        <taxon>Phasmatodea</taxon>
        <taxon>Timematodea</taxon>
        <taxon>Timematoidea</taxon>
        <taxon>Timematidae</taxon>
        <taxon>Timema</taxon>
    </lineage>
</organism>
<dbReference type="EMBL" id="OE182374">
    <property type="protein sequence ID" value="CAD7574444.1"/>
    <property type="molecule type" value="Genomic_DNA"/>
</dbReference>
<feature type="region of interest" description="Disordered" evidence="2">
    <location>
        <begin position="1469"/>
        <end position="1497"/>
    </location>
</feature>
<feature type="region of interest" description="Disordered" evidence="2">
    <location>
        <begin position="867"/>
        <end position="886"/>
    </location>
</feature>
<dbReference type="InterPro" id="IPR049885">
    <property type="entry name" value="MTCL1-3"/>
</dbReference>
<feature type="coiled-coil region" evidence="1">
    <location>
        <begin position="1057"/>
        <end position="1116"/>
    </location>
</feature>
<feature type="region of interest" description="Disordered" evidence="2">
    <location>
        <begin position="288"/>
        <end position="317"/>
    </location>
</feature>
<keyword evidence="1" id="KW-0175">Coiled coil</keyword>
<feature type="region of interest" description="Disordered" evidence="2">
    <location>
        <begin position="795"/>
        <end position="828"/>
    </location>
</feature>
<feature type="compositionally biased region" description="Basic residues" evidence="2">
    <location>
        <begin position="288"/>
        <end position="297"/>
    </location>
</feature>
<evidence type="ECO:0000313" key="3">
    <source>
        <dbReference type="EMBL" id="CAD7574444.1"/>
    </source>
</evidence>
<feature type="compositionally biased region" description="Basic and acidic residues" evidence="2">
    <location>
        <begin position="797"/>
        <end position="812"/>
    </location>
</feature>
<feature type="compositionally biased region" description="Polar residues" evidence="2">
    <location>
        <begin position="980"/>
        <end position="989"/>
    </location>
</feature>
<evidence type="ECO:0000256" key="2">
    <source>
        <dbReference type="SAM" id="MobiDB-lite"/>
    </source>
</evidence>
<feature type="region of interest" description="Disordered" evidence="2">
    <location>
        <begin position="119"/>
        <end position="167"/>
    </location>
</feature>
<proteinExistence type="predicted"/>
<accession>A0A7R9J8I6</accession>
<dbReference type="PANTHER" id="PTHR15742:SF5">
    <property type="entry name" value="GIRDIN"/>
    <property type="match status" value="1"/>
</dbReference>